<protein>
    <submittedName>
        <fullName evidence="4">AraC family transcriptional regulator</fullName>
    </submittedName>
</protein>
<dbReference type="AlphaFoldDB" id="A0A3R6C6Y1"/>
<dbReference type="InterPro" id="IPR046532">
    <property type="entry name" value="DUF6597"/>
</dbReference>
<dbReference type="PROSITE" id="PS01124">
    <property type="entry name" value="HTH_ARAC_FAMILY_2"/>
    <property type="match status" value="1"/>
</dbReference>
<organism evidence="4 5">
    <name type="scientific">Parabacteroides distasonis</name>
    <dbReference type="NCBI Taxonomy" id="823"/>
    <lineage>
        <taxon>Bacteria</taxon>
        <taxon>Pseudomonadati</taxon>
        <taxon>Bacteroidota</taxon>
        <taxon>Bacteroidia</taxon>
        <taxon>Bacteroidales</taxon>
        <taxon>Tannerellaceae</taxon>
        <taxon>Parabacteroides</taxon>
    </lineage>
</organism>
<evidence type="ECO:0000256" key="1">
    <source>
        <dbReference type="ARBA" id="ARBA00023015"/>
    </source>
</evidence>
<dbReference type="Gene3D" id="1.10.10.60">
    <property type="entry name" value="Homeodomain-like"/>
    <property type="match status" value="1"/>
</dbReference>
<dbReference type="InterPro" id="IPR018060">
    <property type="entry name" value="HTH_AraC"/>
</dbReference>
<evidence type="ECO:0000256" key="3">
    <source>
        <dbReference type="ARBA" id="ARBA00023163"/>
    </source>
</evidence>
<dbReference type="Pfam" id="PF20240">
    <property type="entry name" value="DUF6597"/>
    <property type="match status" value="1"/>
</dbReference>
<name>A0A3R6C6Y1_PARDI</name>
<keyword evidence="2" id="KW-0238">DNA-binding</keyword>
<dbReference type="InterPro" id="IPR050204">
    <property type="entry name" value="AraC_XylS_family_regulators"/>
</dbReference>
<evidence type="ECO:0000313" key="5">
    <source>
        <dbReference type="Proteomes" id="UP000315827"/>
    </source>
</evidence>
<keyword evidence="1" id="KW-0805">Transcription regulation</keyword>
<gene>
    <name evidence="4" type="ORF">FSA05_04705</name>
</gene>
<dbReference type="GO" id="GO:0043565">
    <property type="term" value="F:sequence-specific DNA binding"/>
    <property type="evidence" value="ECO:0007669"/>
    <property type="project" value="InterPro"/>
</dbReference>
<dbReference type="RefSeq" id="WP_005864420.1">
    <property type="nucleotide sequence ID" value="NZ_CAXSKO010000004.1"/>
</dbReference>
<evidence type="ECO:0000256" key="2">
    <source>
        <dbReference type="ARBA" id="ARBA00023125"/>
    </source>
</evidence>
<dbReference type="InterPro" id="IPR009057">
    <property type="entry name" value="Homeodomain-like_sf"/>
</dbReference>
<proteinExistence type="predicted"/>
<dbReference type="PANTHER" id="PTHR46796:SF13">
    <property type="entry name" value="HTH-TYPE TRANSCRIPTIONAL ACTIVATOR RHAS"/>
    <property type="match status" value="1"/>
</dbReference>
<dbReference type="Proteomes" id="UP000315827">
    <property type="component" value="Unassembled WGS sequence"/>
</dbReference>
<dbReference type="PANTHER" id="PTHR46796">
    <property type="entry name" value="HTH-TYPE TRANSCRIPTIONAL ACTIVATOR RHAS-RELATED"/>
    <property type="match status" value="1"/>
</dbReference>
<dbReference type="GO" id="GO:0003700">
    <property type="term" value="F:DNA-binding transcription factor activity"/>
    <property type="evidence" value="ECO:0007669"/>
    <property type="project" value="InterPro"/>
</dbReference>
<dbReference type="EMBL" id="VOHW01000002">
    <property type="protein sequence ID" value="TWV63438.1"/>
    <property type="molecule type" value="Genomic_DNA"/>
</dbReference>
<reference evidence="4 5" key="1">
    <citation type="submission" date="2019-07" db="EMBL/GenBank/DDBJ databases">
        <title>Genome sequencing of Parabacteroides distasonis iSURF_7.</title>
        <authorList>
            <person name="Degefu H.N."/>
            <person name="Ruoff K.L."/>
            <person name="Price C.E."/>
            <person name="Valls R.A."/>
            <person name="O'Toole G.A."/>
        </authorList>
    </citation>
    <scope>NUCLEOTIDE SEQUENCE [LARGE SCALE GENOMIC DNA]</scope>
    <source>
        <strain evidence="4 5">CFPLTA003_1B</strain>
    </source>
</reference>
<comment type="caution">
    <text evidence="4">The sequence shown here is derived from an EMBL/GenBank/DDBJ whole genome shotgun (WGS) entry which is preliminary data.</text>
</comment>
<sequence length="269" mass="30961">MYREFTPCALLAPFIDKFWVFKGYAEIGTRFKILADGCTDFIFSIGNMTIPADEHQMIMQPYRSFFVGPMRSYSNLTATTDSLHMLGVRFQPCGLAAFTNEPLGQFADLRIQSSDINLLFDNSFAEMLCEQPDDSVRIRIIEGYLIRLLTQSIQVDRQIIYATSFIKQSYGQLPVQNLIDKICICQRHFQRKFKDATGYTPKEFSRIIKFQYAIEVLRNAPHTDLSSIALDCGYYDHSHFIKEFKRLAGDVPSYFLTLPNPADEPLTYI</sequence>
<dbReference type="SUPFAM" id="SSF46689">
    <property type="entry name" value="Homeodomain-like"/>
    <property type="match status" value="1"/>
</dbReference>
<dbReference type="SMART" id="SM00342">
    <property type="entry name" value="HTH_ARAC"/>
    <property type="match status" value="1"/>
</dbReference>
<accession>A0A3R6C6Y1</accession>
<evidence type="ECO:0000313" key="4">
    <source>
        <dbReference type="EMBL" id="TWV63438.1"/>
    </source>
</evidence>
<dbReference type="Pfam" id="PF12833">
    <property type="entry name" value="HTH_18"/>
    <property type="match status" value="1"/>
</dbReference>
<keyword evidence="3" id="KW-0804">Transcription</keyword>